<accession>A0A5R8M8Q8</accession>
<dbReference type="InterPro" id="IPR023214">
    <property type="entry name" value="HAD_sf"/>
</dbReference>
<gene>
    <name evidence="4" type="ORF">FEI13_17525</name>
</gene>
<proteinExistence type="predicted"/>
<evidence type="ECO:0000313" key="5">
    <source>
        <dbReference type="Proteomes" id="UP000306973"/>
    </source>
</evidence>
<dbReference type="InterPro" id="IPR006385">
    <property type="entry name" value="HAD_hydro_SerB1"/>
</dbReference>
<keyword evidence="1" id="KW-0479">Metal-binding</keyword>
<dbReference type="SUPFAM" id="SSF56784">
    <property type="entry name" value="HAD-like"/>
    <property type="match status" value="1"/>
</dbReference>
<evidence type="ECO:0000256" key="2">
    <source>
        <dbReference type="ARBA" id="ARBA00022801"/>
    </source>
</evidence>
<dbReference type="AlphaFoldDB" id="A0A5R8M8Q8"/>
<dbReference type="NCBIfam" id="TIGR01490">
    <property type="entry name" value="HAD-SF-IB-hyp1"/>
    <property type="match status" value="1"/>
</dbReference>
<keyword evidence="5" id="KW-1185">Reference proteome</keyword>
<keyword evidence="3" id="KW-0460">Magnesium</keyword>
<dbReference type="Proteomes" id="UP000306973">
    <property type="component" value="Unassembled WGS sequence"/>
</dbReference>
<sequence>MNLALFDLDDTLLDGDITGLWNDWLIDRGWIDDAATHRATFGAHMRAYGAGELDMEAHLRLLLAPLAGRAVTEVADEVEACLDAVVMPRLFPAGRERLAWHSRQGHRTLIISASTAQLVAPLARRLGVDGALATALEVDHGGDTPRYTGRATGTRTFREGKLAALDAWLAGRAVRRSWGYSDSRNDLALLEAVDHAHAIHPDPALAGIARARGWAMPDWRR</sequence>
<dbReference type="PANTHER" id="PTHR43344">
    <property type="entry name" value="PHOSPHOSERINE PHOSPHATASE"/>
    <property type="match status" value="1"/>
</dbReference>
<reference evidence="4 5" key="1">
    <citation type="journal article" date="2007" name="Int. J. Syst. Evol. Microbiol.">
        <title>Halomonas saccharevitans sp. nov., Halomonas arcis sp. nov. and Halomonas subterranea sp. nov., halophilic bacteria isolated from hypersaline environments of China.</title>
        <authorList>
            <person name="Xu X.W."/>
            <person name="Wu Y.H."/>
            <person name="Zhou Z."/>
            <person name="Wang C.S."/>
            <person name="Zhou Y.G."/>
            <person name="Zhang H.B."/>
            <person name="Wang Y."/>
            <person name="Wu M."/>
        </authorList>
    </citation>
    <scope>NUCLEOTIDE SEQUENCE [LARGE SCALE GENOMIC DNA]</scope>
    <source>
        <strain evidence="4 5">TBZ3</strain>
    </source>
</reference>
<dbReference type="OrthoDB" id="9784466at2"/>
<dbReference type="InterPro" id="IPR036412">
    <property type="entry name" value="HAD-like_sf"/>
</dbReference>
<keyword evidence="2 4" id="KW-0378">Hydrolase</keyword>
<dbReference type="NCBIfam" id="TIGR01488">
    <property type="entry name" value="HAD-SF-IB"/>
    <property type="match status" value="1"/>
</dbReference>
<dbReference type="PANTHER" id="PTHR43344:SF13">
    <property type="entry name" value="PHOSPHATASE RV3661-RELATED"/>
    <property type="match status" value="1"/>
</dbReference>
<evidence type="ECO:0000313" key="4">
    <source>
        <dbReference type="EMBL" id="TLF45963.1"/>
    </source>
</evidence>
<comment type="caution">
    <text evidence="4">The sequence shown here is derived from an EMBL/GenBank/DDBJ whole genome shotgun (WGS) entry which is preliminary data.</text>
</comment>
<dbReference type="EMBL" id="VBUI01000037">
    <property type="protein sequence ID" value="TLF45963.1"/>
    <property type="molecule type" value="Genomic_DNA"/>
</dbReference>
<dbReference type="Gene3D" id="1.20.1440.100">
    <property type="entry name" value="SG protein - dephosphorylation function"/>
    <property type="match status" value="1"/>
</dbReference>
<protein>
    <submittedName>
        <fullName evidence="4">HAD-IB family hydrolase</fullName>
    </submittedName>
</protein>
<dbReference type="GO" id="GO:0046872">
    <property type="term" value="F:metal ion binding"/>
    <property type="evidence" value="ECO:0007669"/>
    <property type="project" value="UniProtKB-KW"/>
</dbReference>
<name>A0A5R8M8Q8_9GAMM</name>
<dbReference type="RefSeq" id="WP_138182800.1">
    <property type="nucleotide sequence ID" value="NZ_VBUI01000037.1"/>
</dbReference>
<evidence type="ECO:0000256" key="1">
    <source>
        <dbReference type="ARBA" id="ARBA00022723"/>
    </source>
</evidence>
<evidence type="ECO:0000256" key="3">
    <source>
        <dbReference type="ARBA" id="ARBA00022842"/>
    </source>
</evidence>
<dbReference type="Pfam" id="PF12710">
    <property type="entry name" value="HAD"/>
    <property type="match status" value="1"/>
</dbReference>
<dbReference type="InterPro" id="IPR050582">
    <property type="entry name" value="HAD-like_SerB"/>
</dbReference>
<organism evidence="4 5">
    <name type="scientific">Halomonas urmiana</name>
    <dbReference type="NCBI Taxonomy" id="490901"/>
    <lineage>
        <taxon>Bacteria</taxon>
        <taxon>Pseudomonadati</taxon>
        <taxon>Pseudomonadota</taxon>
        <taxon>Gammaproteobacteria</taxon>
        <taxon>Oceanospirillales</taxon>
        <taxon>Halomonadaceae</taxon>
        <taxon>Halomonas</taxon>
    </lineage>
</organism>
<dbReference type="GO" id="GO:0016787">
    <property type="term" value="F:hydrolase activity"/>
    <property type="evidence" value="ECO:0007669"/>
    <property type="project" value="UniProtKB-KW"/>
</dbReference>
<dbReference type="Gene3D" id="3.40.50.1000">
    <property type="entry name" value="HAD superfamily/HAD-like"/>
    <property type="match status" value="1"/>
</dbReference>